<evidence type="ECO:0000313" key="2">
    <source>
        <dbReference type="Proteomes" id="UP000247892"/>
    </source>
</evidence>
<sequence length="114" mass="11207">MVTHSRTAACMVSIGTSEPGVLVVLVAVPGEVLDRFGVQAVEGQLEFAGVGPAAAASVAADAGDEHVLAVLAGVQLPYHASLGRAGQFAADVVHDAQELISVGDGGDVAGGLSC</sequence>
<dbReference type="Proteomes" id="UP000247892">
    <property type="component" value="Unassembled WGS sequence"/>
</dbReference>
<organism evidence="1 2">
    <name type="scientific">Prauserella flavalba</name>
    <dbReference type="NCBI Taxonomy" id="1477506"/>
    <lineage>
        <taxon>Bacteria</taxon>
        <taxon>Bacillati</taxon>
        <taxon>Actinomycetota</taxon>
        <taxon>Actinomycetes</taxon>
        <taxon>Pseudonocardiales</taxon>
        <taxon>Pseudonocardiaceae</taxon>
        <taxon>Prauserella</taxon>
    </lineage>
</organism>
<dbReference type="EMBL" id="MASU01000033">
    <property type="protein sequence ID" value="PXY16870.1"/>
    <property type="molecule type" value="Genomic_DNA"/>
</dbReference>
<proteinExistence type="predicted"/>
<name>A0A318L9I7_9PSEU</name>
<protein>
    <submittedName>
        <fullName evidence="1">Uncharacterized protein</fullName>
    </submittedName>
</protein>
<keyword evidence="2" id="KW-1185">Reference proteome</keyword>
<dbReference type="AlphaFoldDB" id="A0A318L9I7"/>
<gene>
    <name evidence="1" type="ORF">BA062_38230</name>
</gene>
<accession>A0A318L9I7</accession>
<reference evidence="1 2" key="1">
    <citation type="submission" date="2016-07" db="EMBL/GenBank/DDBJ databases">
        <title>Draft genome sequence of Prauserella sp. YIM 121212, isolated from alkaline soil.</title>
        <authorList>
            <person name="Ruckert C."/>
            <person name="Albersmeier A."/>
            <person name="Jiang C.-L."/>
            <person name="Jiang Y."/>
            <person name="Kalinowski J."/>
            <person name="Schneider O."/>
            <person name="Winkler A."/>
            <person name="Zotchev S.B."/>
        </authorList>
    </citation>
    <scope>NUCLEOTIDE SEQUENCE [LARGE SCALE GENOMIC DNA]</scope>
    <source>
        <strain evidence="1 2">YIM 121212</strain>
    </source>
</reference>
<evidence type="ECO:0000313" key="1">
    <source>
        <dbReference type="EMBL" id="PXY16870.1"/>
    </source>
</evidence>
<comment type="caution">
    <text evidence="1">The sequence shown here is derived from an EMBL/GenBank/DDBJ whole genome shotgun (WGS) entry which is preliminary data.</text>
</comment>